<protein>
    <recommendedName>
        <fullName evidence="2">T20D4.11-like domain-containing protein</fullName>
    </recommendedName>
</protein>
<feature type="domain" description="T20D4.11-like" evidence="2">
    <location>
        <begin position="25"/>
        <end position="188"/>
    </location>
</feature>
<feature type="signal peptide" evidence="1">
    <location>
        <begin position="1"/>
        <end position="16"/>
    </location>
</feature>
<dbReference type="OrthoDB" id="5797185at2759"/>
<evidence type="ECO:0000313" key="3">
    <source>
        <dbReference type="EMBL" id="EGT30787.1"/>
    </source>
</evidence>
<accession>G0M9Z3</accession>
<dbReference type="Pfam" id="PF01579">
    <property type="entry name" value="DUF19"/>
    <property type="match status" value="1"/>
</dbReference>
<reference evidence="4" key="1">
    <citation type="submission" date="2011-07" db="EMBL/GenBank/DDBJ databases">
        <authorList>
            <consortium name="Caenorhabditis brenneri Sequencing and Analysis Consortium"/>
            <person name="Wilson R.K."/>
        </authorList>
    </citation>
    <scope>NUCLEOTIDE SEQUENCE [LARGE SCALE GENOMIC DNA]</scope>
    <source>
        <strain evidence="4">PB2801</strain>
    </source>
</reference>
<organism evidence="4">
    <name type="scientific">Caenorhabditis brenneri</name>
    <name type="common">Nematode worm</name>
    <dbReference type="NCBI Taxonomy" id="135651"/>
    <lineage>
        <taxon>Eukaryota</taxon>
        <taxon>Metazoa</taxon>
        <taxon>Ecdysozoa</taxon>
        <taxon>Nematoda</taxon>
        <taxon>Chromadorea</taxon>
        <taxon>Rhabditida</taxon>
        <taxon>Rhabditina</taxon>
        <taxon>Rhabditomorpha</taxon>
        <taxon>Rhabditoidea</taxon>
        <taxon>Rhabditidae</taxon>
        <taxon>Peloderinae</taxon>
        <taxon>Caenorhabditis</taxon>
    </lineage>
</organism>
<dbReference type="PANTHER" id="PTHR21453">
    <property type="entry name" value="DUF19 DOMAIN-CONTAINING PROTEIN-RELATED-RELATED"/>
    <property type="match status" value="1"/>
</dbReference>
<feature type="chain" id="PRO_5003403657" description="T20D4.11-like domain-containing protein" evidence="1">
    <location>
        <begin position="17"/>
        <end position="193"/>
    </location>
</feature>
<sequence>MYILILITLSIFGALGAPSTESKTCTTGESYLGITCAEQALDFSTKISRLDTANTEERNKFKQPCEDLDYCYRKTKHCEAFDNENVKEKFALIQLICKTINFVTGDFAGCEEELRDEDSDCFKNFDMLSNNQEDIDFDDEDTARDSCQNFFGKEGCLKREVEEHCGSRDWEKLKNFLLSINDKVKQCDQNGHL</sequence>
<keyword evidence="4" id="KW-1185">Reference proteome</keyword>
<dbReference type="AlphaFoldDB" id="G0M9Z3"/>
<dbReference type="InterPro" id="IPR002542">
    <property type="entry name" value="T20D4.11-like_dom"/>
</dbReference>
<keyword evidence="1" id="KW-0732">Signal</keyword>
<dbReference type="EMBL" id="GL379787">
    <property type="protein sequence ID" value="EGT30787.1"/>
    <property type="molecule type" value="Genomic_DNA"/>
</dbReference>
<evidence type="ECO:0000313" key="4">
    <source>
        <dbReference type="Proteomes" id="UP000008068"/>
    </source>
</evidence>
<dbReference type="PIRSF" id="PIRSF015697">
    <property type="entry name" value="UCP015697"/>
    <property type="match status" value="1"/>
</dbReference>
<dbReference type="InParanoid" id="G0M9Z3"/>
<dbReference type="Proteomes" id="UP000008068">
    <property type="component" value="Unassembled WGS sequence"/>
</dbReference>
<evidence type="ECO:0000256" key="1">
    <source>
        <dbReference type="SAM" id="SignalP"/>
    </source>
</evidence>
<dbReference type="eggNOG" id="ENOG502TJZB">
    <property type="taxonomic scope" value="Eukaryota"/>
</dbReference>
<gene>
    <name evidence="3" type="ORF">CAEBREN_28555</name>
</gene>
<dbReference type="HOGENOM" id="CLU_078890_1_0_1"/>
<dbReference type="PANTHER" id="PTHR21453:SF28">
    <property type="entry name" value="DUF19 DOMAIN-CONTAINING PROTEIN-RELATED"/>
    <property type="match status" value="1"/>
</dbReference>
<name>G0M9Z3_CAEBE</name>
<proteinExistence type="predicted"/>
<evidence type="ECO:0000259" key="2">
    <source>
        <dbReference type="Pfam" id="PF01579"/>
    </source>
</evidence>
<dbReference type="InterPro" id="IPR016638">
    <property type="entry name" value="UPF0376"/>
</dbReference>